<evidence type="ECO:0000313" key="4">
    <source>
        <dbReference type="Proteomes" id="UP000014760"/>
    </source>
</evidence>
<proteinExistence type="predicted"/>
<keyword evidence="4" id="KW-1185">Reference proteome</keyword>
<reference evidence="2 4" key="2">
    <citation type="journal article" date="2013" name="Nature">
        <title>Insights into bilaterian evolution from three spiralian genomes.</title>
        <authorList>
            <person name="Simakov O."/>
            <person name="Marletaz F."/>
            <person name="Cho S.J."/>
            <person name="Edsinger-Gonzales E."/>
            <person name="Havlak P."/>
            <person name="Hellsten U."/>
            <person name="Kuo D.H."/>
            <person name="Larsson T."/>
            <person name="Lv J."/>
            <person name="Arendt D."/>
            <person name="Savage R."/>
            <person name="Osoegawa K."/>
            <person name="de Jong P."/>
            <person name="Grimwood J."/>
            <person name="Chapman J.A."/>
            <person name="Shapiro H."/>
            <person name="Aerts A."/>
            <person name="Otillar R.P."/>
            <person name="Terry A.Y."/>
            <person name="Boore J.L."/>
            <person name="Grigoriev I.V."/>
            <person name="Lindberg D.R."/>
            <person name="Seaver E.C."/>
            <person name="Weisblat D.A."/>
            <person name="Putnam N.H."/>
            <person name="Rokhsar D.S."/>
        </authorList>
    </citation>
    <scope>NUCLEOTIDE SEQUENCE</scope>
    <source>
        <strain evidence="2 4">I ESC-2004</strain>
    </source>
</reference>
<sequence>MPHTHLMKGVIFGLVAMATVPVYGLGCYSCEGSVDSCNASINAELCRPDQNACMTRVHAVADGIKAVKKCTDYDAAKSNVEGCEKGKVIDKCVYCCKDQEHCNNAEPFEYVSGKYYYITCYNCEGDAASCAWLVSHPPECVRGEISHKCLYCCRSGDRCNYNYFPYKQIPTESCDLHEMKCRKKQSFYAVQDHDEIGRRFRSRKCKSLWAC</sequence>
<evidence type="ECO:0000256" key="1">
    <source>
        <dbReference type="SAM" id="SignalP"/>
    </source>
</evidence>
<accession>R7U2M3</accession>
<dbReference type="HOGENOM" id="CLU_1305908_0_0_1"/>
<reference evidence="4" key="1">
    <citation type="submission" date="2012-12" db="EMBL/GenBank/DDBJ databases">
        <authorList>
            <person name="Hellsten U."/>
            <person name="Grimwood J."/>
            <person name="Chapman J.A."/>
            <person name="Shapiro H."/>
            <person name="Aerts A."/>
            <person name="Otillar R.P."/>
            <person name="Terry A.Y."/>
            <person name="Boore J.L."/>
            <person name="Simakov O."/>
            <person name="Marletaz F."/>
            <person name="Cho S.-J."/>
            <person name="Edsinger-Gonzales E."/>
            <person name="Havlak P."/>
            <person name="Kuo D.-H."/>
            <person name="Larsson T."/>
            <person name="Lv J."/>
            <person name="Arendt D."/>
            <person name="Savage R."/>
            <person name="Osoegawa K."/>
            <person name="de Jong P."/>
            <person name="Lindberg D.R."/>
            <person name="Seaver E.C."/>
            <person name="Weisblat D.A."/>
            <person name="Putnam N.H."/>
            <person name="Grigoriev I.V."/>
            <person name="Rokhsar D.S."/>
        </authorList>
    </citation>
    <scope>NUCLEOTIDE SEQUENCE</scope>
    <source>
        <strain evidence="4">I ESC-2004</strain>
    </source>
</reference>
<evidence type="ECO:0000313" key="2">
    <source>
        <dbReference type="EMBL" id="ELT97415.1"/>
    </source>
</evidence>
<gene>
    <name evidence="2" type="ORF">CAPTEDRAFT_194905</name>
</gene>
<feature type="chain" id="PRO_5008787608" description="UPAR/Ly6 domain-containing protein" evidence="1">
    <location>
        <begin position="25"/>
        <end position="211"/>
    </location>
</feature>
<dbReference type="InterPro" id="IPR045860">
    <property type="entry name" value="Snake_toxin-like_sf"/>
</dbReference>
<name>R7U2M3_CAPTE</name>
<dbReference type="EnsemblMetazoa" id="CapteT194905">
    <property type="protein sequence ID" value="CapteP194905"/>
    <property type="gene ID" value="CapteG194905"/>
</dbReference>
<protein>
    <recommendedName>
        <fullName evidence="5">UPAR/Ly6 domain-containing protein</fullName>
    </recommendedName>
</protein>
<keyword evidence="1" id="KW-0732">Signal</keyword>
<dbReference type="SUPFAM" id="SSF57302">
    <property type="entry name" value="Snake toxin-like"/>
    <property type="match status" value="1"/>
</dbReference>
<dbReference type="EMBL" id="KB308560">
    <property type="protein sequence ID" value="ELT97415.1"/>
    <property type="molecule type" value="Genomic_DNA"/>
</dbReference>
<organism evidence="2">
    <name type="scientific">Capitella teleta</name>
    <name type="common">Polychaete worm</name>
    <dbReference type="NCBI Taxonomy" id="283909"/>
    <lineage>
        <taxon>Eukaryota</taxon>
        <taxon>Metazoa</taxon>
        <taxon>Spiralia</taxon>
        <taxon>Lophotrochozoa</taxon>
        <taxon>Annelida</taxon>
        <taxon>Polychaeta</taxon>
        <taxon>Sedentaria</taxon>
        <taxon>Scolecida</taxon>
        <taxon>Capitellidae</taxon>
        <taxon>Capitella</taxon>
    </lineage>
</organism>
<dbReference type="Proteomes" id="UP000014760">
    <property type="component" value="Unassembled WGS sequence"/>
</dbReference>
<evidence type="ECO:0008006" key="5">
    <source>
        <dbReference type="Google" id="ProtNLM"/>
    </source>
</evidence>
<feature type="signal peptide" evidence="1">
    <location>
        <begin position="1"/>
        <end position="24"/>
    </location>
</feature>
<reference evidence="3" key="3">
    <citation type="submission" date="2015-06" db="UniProtKB">
        <authorList>
            <consortium name="EnsemblMetazoa"/>
        </authorList>
    </citation>
    <scope>IDENTIFICATION</scope>
</reference>
<evidence type="ECO:0000313" key="3">
    <source>
        <dbReference type="EnsemblMetazoa" id="CapteP194905"/>
    </source>
</evidence>
<dbReference type="EMBL" id="AMQN01010891">
    <property type="status" value="NOT_ANNOTATED_CDS"/>
    <property type="molecule type" value="Genomic_DNA"/>
</dbReference>
<dbReference type="AlphaFoldDB" id="R7U2M3"/>